<dbReference type="InterPro" id="IPR011006">
    <property type="entry name" value="CheY-like_superfamily"/>
</dbReference>
<dbReference type="KEGG" id="fmr:Fuma_00204"/>
<dbReference type="InterPro" id="IPR003593">
    <property type="entry name" value="AAA+_ATPase"/>
</dbReference>
<evidence type="ECO:0000256" key="1">
    <source>
        <dbReference type="ARBA" id="ARBA00022741"/>
    </source>
</evidence>
<dbReference type="InterPro" id="IPR025662">
    <property type="entry name" value="Sigma_54_int_dom_ATP-bd_1"/>
</dbReference>
<protein>
    <submittedName>
        <fullName evidence="8">Nitrogen regulation protein NR(I)</fullName>
    </submittedName>
</protein>
<evidence type="ECO:0000256" key="2">
    <source>
        <dbReference type="ARBA" id="ARBA00022840"/>
    </source>
</evidence>
<dbReference type="PROSITE" id="PS00675">
    <property type="entry name" value="SIGMA54_INTERACT_1"/>
    <property type="match status" value="1"/>
</dbReference>
<dbReference type="Gene3D" id="1.10.10.60">
    <property type="entry name" value="Homeodomain-like"/>
    <property type="match status" value="1"/>
</dbReference>
<dbReference type="PROSITE" id="PS50110">
    <property type="entry name" value="RESPONSE_REGULATORY"/>
    <property type="match status" value="1"/>
</dbReference>
<dbReference type="EMBL" id="CP017641">
    <property type="protein sequence ID" value="APZ90623.1"/>
    <property type="molecule type" value="Genomic_DNA"/>
</dbReference>
<feature type="modified residue" description="4-aspartylphosphate" evidence="5">
    <location>
        <position position="63"/>
    </location>
</feature>
<name>A0A1P8W983_9PLAN</name>
<evidence type="ECO:0000313" key="9">
    <source>
        <dbReference type="Proteomes" id="UP000187735"/>
    </source>
</evidence>
<evidence type="ECO:0000313" key="8">
    <source>
        <dbReference type="EMBL" id="APZ90623.1"/>
    </source>
</evidence>
<dbReference type="InterPro" id="IPR027417">
    <property type="entry name" value="P-loop_NTPase"/>
</dbReference>
<dbReference type="GO" id="GO:0000160">
    <property type="term" value="P:phosphorelay signal transduction system"/>
    <property type="evidence" value="ECO:0007669"/>
    <property type="project" value="InterPro"/>
</dbReference>
<dbReference type="InterPro" id="IPR002197">
    <property type="entry name" value="HTH_Fis"/>
</dbReference>
<dbReference type="PANTHER" id="PTHR32071">
    <property type="entry name" value="TRANSCRIPTIONAL REGULATORY PROTEIN"/>
    <property type="match status" value="1"/>
</dbReference>
<dbReference type="PROSITE" id="PS00676">
    <property type="entry name" value="SIGMA54_INTERACT_2"/>
    <property type="match status" value="1"/>
</dbReference>
<accession>A0A1P8W983</accession>
<dbReference type="Gene3D" id="1.10.8.60">
    <property type="match status" value="1"/>
</dbReference>
<evidence type="ECO:0000259" key="7">
    <source>
        <dbReference type="PROSITE" id="PS50110"/>
    </source>
</evidence>
<dbReference type="Pfam" id="PF25601">
    <property type="entry name" value="AAA_lid_14"/>
    <property type="match status" value="1"/>
</dbReference>
<dbReference type="Gene3D" id="3.40.50.300">
    <property type="entry name" value="P-loop containing nucleotide triphosphate hydrolases"/>
    <property type="match status" value="1"/>
</dbReference>
<feature type="domain" description="Sigma-54 factor interaction" evidence="6">
    <location>
        <begin position="153"/>
        <end position="382"/>
    </location>
</feature>
<dbReference type="InterPro" id="IPR002078">
    <property type="entry name" value="Sigma_54_int"/>
</dbReference>
<dbReference type="PROSITE" id="PS50045">
    <property type="entry name" value="SIGMA54_INTERACT_4"/>
    <property type="match status" value="1"/>
</dbReference>
<keyword evidence="9" id="KW-1185">Reference proteome</keyword>
<feature type="domain" description="Response regulatory" evidence="7">
    <location>
        <begin position="14"/>
        <end position="128"/>
    </location>
</feature>
<dbReference type="InterPro" id="IPR009057">
    <property type="entry name" value="Homeodomain-like_sf"/>
</dbReference>
<keyword evidence="4" id="KW-0804">Transcription</keyword>
<dbReference type="SUPFAM" id="SSF46689">
    <property type="entry name" value="Homeodomain-like"/>
    <property type="match status" value="1"/>
</dbReference>
<dbReference type="InterPro" id="IPR025943">
    <property type="entry name" value="Sigma_54_int_dom_ATP-bd_2"/>
</dbReference>
<keyword evidence="3" id="KW-0805">Transcription regulation</keyword>
<dbReference type="Proteomes" id="UP000187735">
    <property type="component" value="Chromosome"/>
</dbReference>
<evidence type="ECO:0000256" key="3">
    <source>
        <dbReference type="ARBA" id="ARBA00023015"/>
    </source>
</evidence>
<sequence>MELAVSQSSKHKLRVLFVDDDESISGLLESELPRMGHTATICRSPGEAIEAVSKNTFDAAIVDLRMPGGSGWDVIDQLREHSPETDYVISTGHGSMDDAIRAIRMGAYDFLPKPVSLFEISAVLQRIGDKKSLQNKNTALESRLKQVEGRSDLIGESKSMERVKTLIEKIAPTDSAVLILGETGTGKEMVARRVHEQSERADAPFVAVNCGAIPENLVESEFFGHRKGAFTGADTARTGLFEVANGGTLFLDELGELDKSMQVKLLRFLESGEVRRVGENEPFRVDVRIVCATNCDLQEMVEAGTFREDLVFRVNTFEIHLPPLRERRDDIPALARHLIARHLKRETAPESILAPETIALLKSQEWAGNVRQLANVMEHAMILSDGKCIMPEDLPRSMIKGGSTPSASSDGIQFGDEPRTLREMEDQMILHVLEKHEGDKPSAAKELGIALKTLYNRLGQLEQCREAG</sequence>
<evidence type="ECO:0000256" key="5">
    <source>
        <dbReference type="PROSITE-ProRule" id="PRU00169"/>
    </source>
</evidence>
<dbReference type="Pfam" id="PF00072">
    <property type="entry name" value="Response_reg"/>
    <property type="match status" value="1"/>
</dbReference>
<dbReference type="SUPFAM" id="SSF52540">
    <property type="entry name" value="P-loop containing nucleoside triphosphate hydrolases"/>
    <property type="match status" value="1"/>
</dbReference>
<keyword evidence="5" id="KW-0597">Phosphoprotein</keyword>
<dbReference type="CDD" id="cd00009">
    <property type="entry name" value="AAA"/>
    <property type="match status" value="1"/>
</dbReference>
<dbReference type="GO" id="GO:0006355">
    <property type="term" value="P:regulation of DNA-templated transcription"/>
    <property type="evidence" value="ECO:0007669"/>
    <property type="project" value="InterPro"/>
</dbReference>
<dbReference type="SMART" id="SM00382">
    <property type="entry name" value="AAA"/>
    <property type="match status" value="1"/>
</dbReference>
<dbReference type="GO" id="GO:0043565">
    <property type="term" value="F:sequence-specific DNA binding"/>
    <property type="evidence" value="ECO:0007669"/>
    <property type="project" value="InterPro"/>
</dbReference>
<dbReference type="Gene3D" id="3.40.50.2300">
    <property type="match status" value="1"/>
</dbReference>
<dbReference type="InterPro" id="IPR001789">
    <property type="entry name" value="Sig_transdc_resp-reg_receiver"/>
</dbReference>
<gene>
    <name evidence="8" type="primary">glnG_1</name>
    <name evidence="8" type="ORF">Fuma_00204</name>
</gene>
<reference evidence="8 9" key="1">
    <citation type="journal article" date="2016" name="Front. Microbiol.">
        <title>Fuerstia marisgermanicae gen. nov., sp. nov., an Unusual Member of the Phylum Planctomycetes from the German Wadden Sea.</title>
        <authorList>
            <person name="Kohn T."/>
            <person name="Heuer A."/>
            <person name="Jogler M."/>
            <person name="Vollmers J."/>
            <person name="Boedeker C."/>
            <person name="Bunk B."/>
            <person name="Rast P."/>
            <person name="Borchert D."/>
            <person name="Glockner I."/>
            <person name="Freese H.M."/>
            <person name="Klenk H.P."/>
            <person name="Overmann J."/>
            <person name="Kaster A.K."/>
            <person name="Rohde M."/>
            <person name="Wiegand S."/>
            <person name="Jogler C."/>
        </authorList>
    </citation>
    <scope>NUCLEOTIDE SEQUENCE [LARGE SCALE GENOMIC DNA]</scope>
    <source>
        <strain evidence="8 9">NH11</strain>
    </source>
</reference>
<dbReference type="SUPFAM" id="SSF52172">
    <property type="entry name" value="CheY-like"/>
    <property type="match status" value="1"/>
</dbReference>
<evidence type="ECO:0000256" key="4">
    <source>
        <dbReference type="ARBA" id="ARBA00023163"/>
    </source>
</evidence>
<dbReference type="InterPro" id="IPR058031">
    <property type="entry name" value="AAA_lid_NorR"/>
</dbReference>
<dbReference type="SMART" id="SM00448">
    <property type="entry name" value="REC"/>
    <property type="match status" value="1"/>
</dbReference>
<keyword evidence="2" id="KW-0067">ATP-binding</keyword>
<dbReference type="Pfam" id="PF02954">
    <property type="entry name" value="HTH_8"/>
    <property type="match status" value="1"/>
</dbReference>
<keyword evidence="1" id="KW-0547">Nucleotide-binding</keyword>
<dbReference type="GO" id="GO:0005524">
    <property type="term" value="F:ATP binding"/>
    <property type="evidence" value="ECO:0007669"/>
    <property type="project" value="UniProtKB-KW"/>
</dbReference>
<dbReference type="STRING" id="1891926.Fuma_00204"/>
<organism evidence="8 9">
    <name type="scientific">Fuerstiella marisgermanici</name>
    <dbReference type="NCBI Taxonomy" id="1891926"/>
    <lineage>
        <taxon>Bacteria</taxon>
        <taxon>Pseudomonadati</taxon>
        <taxon>Planctomycetota</taxon>
        <taxon>Planctomycetia</taxon>
        <taxon>Planctomycetales</taxon>
        <taxon>Planctomycetaceae</taxon>
        <taxon>Fuerstiella</taxon>
    </lineage>
</organism>
<dbReference type="PANTHER" id="PTHR32071:SF100">
    <property type="entry name" value="RESPONSE REGULATOR PROTEIN PILR"/>
    <property type="match status" value="1"/>
</dbReference>
<dbReference type="AlphaFoldDB" id="A0A1P8W983"/>
<proteinExistence type="predicted"/>
<evidence type="ECO:0000259" key="6">
    <source>
        <dbReference type="PROSITE" id="PS50045"/>
    </source>
</evidence>
<dbReference type="Pfam" id="PF00158">
    <property type="entry name" value="Sigma54_activat"/>
    <property type="match status" value="1"/>
</dbReference>
<dbReference type="FunFam" id="3.40.50.300:FF:000006">
    <property type="entry name" value="DNA-binding transcriptional regulator NtrC"/>
    <property type="match status" value="1"/>
</dbReference>